<organism evidence="2 3">
    <name type="scientific">Cinnamomum micranthum f. kanehirae</name>
    <dbReference type="NCBI Taxonomy" id="337451"/>
    <lineage>
        <taxon>Eukaryota</taxon>
        <taxon>Viridiplantae</taxon>
        <taxon>Streptophyta</taxon>
        <taxon>Embryophyta</taxon>
        <taxon>Tracheophyta</taxon>
        <taxon>Spermatophyta</taxon>
        <taxon>Magnoliopsida</taxon>
        <taxon>Magnoliidae</taxon>
        <taxon>Laurales</taxon>
        <taxon>Lauraceae</taxon>
        <taxon>Cinnamomum</taxon>
    </lineage>
</organism>
<sequence>MKLGSLPTFFHSSIADPSAHDAIDSNNVECKILKADDDAREVEHKKTSVLESKSNAMDKDSLPSGKCNRYGVGNAQRPLSYIEADDSIGETTNESNNMVASYSIPNTGRELSQNETVFYTDKAVTQTELPDLTICYKASSFNVVKDICIDEGVPSRDTIFTDKGMVDHRKIIDMLYSDLVGSGDLGVDSFLPSSEDEKFVDSSDKEVEKHHREDNLLEGVVGDVNATDCIVNDVSEKKFVLENLLSIHNAGPVSDSLISFYLDGQLISGVNHKRVTMKGNPKMAIVEEESNVDAREKIVNDTFDEHVMPDKSLLLRERNFNGWHYYSSEHTGIDQQQPVEGHDINKIVDVDLRPLDASKGTKLATSTALSANEISLGCNNTRDLLFDRRVENGSITFDFNSSSSSKHTRMEGAETADHQHSAQNFSMSGPEDKALDSLTGSTRSFFIQHGYGESDHSGSVSDPIAYSGLIPYSGNISLRSESSTASARSFAFPVLQSEWNSSPVKMAKPDRRQLKWHRGWWISVLCCKF</sequence>
<evidence type="ECO:0000313" key="2">
    <source>
        <dbReference type="EMBL" id="RWR94962.1"/>
    </source>
</evidence>
<dbReference type="Proteomes" id="UP000283530">
    <property type="component" value="Unassembled WGS sequence"/>
</dbReference>
<protein>
    <submittedName>
        <fullName evidence="2">Uncharacterized protein</fullName>
    </submittedName>
</protein>
<feature type="region of interest" description="Disordered" evidence="1">
    <location>
        <begin position="400"/>
        <end position="433"/>
    </location>
</feature>
<name>A0A3S3N2Z8_9MAGN</name>
<dbReference type="PANTHER" id="PTHR33914:SF2">
    <property type="entry name" value="OS02G0582100 PROTEIN"/>
    <property type="match status" value="1"/>
</dbReference>
<dbReference type="PANTHER" id="PTHR33914">
    <property type="entry name" value="18S PRE-RIBOSOMAL ASSEMBLY PROTEIN GAR2-LIKE PROTEIN"/>
    <property type="match status" value="1"/>
</dbReference>
<dbReference type="GO" id="GO:0009786">
    <property type="term" value="P:regulation of asymmetric cell division"/>
    <property type="evidence" value="ECO:0007669"/>
    <property type="project" value="InterPro"/>
</dbReference>
<feature type="compositionally biased region" description="Basic and acidic residues" evidence="1">
    <location>
        <begin position="408"/>
        <end position="420"/>
    </location>
</feature>
<reference evidence="2 3" key="1">
    <citation type="journal article" date="2019" name="Nat. Plants">
        <title>Stout camphor tree genome fills gaps in understanding of flowering plant genome evolution.</title>
        <authorList>
            <person name="Chaw S.M."/>
            <person name="Liu Y.C."/>
            <person name="Wu Y.W."/>
            <person name="Wang H.Y."/>
            <person name="Lin C.I."/>
            <person name="Wu C.S."/>
            <person name="Ke H.M."/>
            <person name="Chang L.Y."/>
            <person name="Hsu C.Y."/>
            <person name="Yang H.T."/>
            <person name="Sudianto E."/>
            <person name="Hsu M.H."/>
            <person name="Wu K.P."/>
            <person name="Wang L.N."/>
            <person name="Leebens-Mack J.H."/>
            <person name="Tsai I.J."/>
        </authorList>
    </citation>
    <scope>NUCLEOTIDE SEQUENCE [LARGE SCALE GENOMIC DNA]</scope>
    <source>
        <strain evidence="3">cv. Chaw 1501</strain>
        <tissue evidence="2">Young leaves</tissue>
    </source>
</reference>
<dbReference type="OrthoDB" id="1911032at2759"/>
<gene>
    <name evidence="2" type="ORF">CKAN_02428100</name>
</gene>
<dbReference type="EMBL" id="QPKB01000011">
    <property type="protein sequence ID" value="RWR94962.1"/>
    <property type="molecule type" value="Genomic_DNA"/>
</dbReference>
<keyword evidence="3" id="KW-1185">Reference proteome</keyword>
<accession>A0A3S3N2Z8</accession>
<dbReference type="AlphaFoldDB" id="A0A3S3N2Z8"/>
<comment type="caution">
    <text evidence="2">The sequence shown here is derived from an EMBL/GenBank/DDBJ whole genome shotgun (WGS) entry which is preliminary data.</text>
</comment>
<evidence type="ECO:0000313" key="3">
    <source>
        <dbReference type="Proteomes" id="UP000283530"/>
    </source>
</evidence>
<evidence type="ECO:0000256" key="1">
    <source>
        <dbReference type="SAM" id="MobiDB-lite"/>
    </source>
</evidence>
<proteinExistence type="predicted"/>
<dbReference type="InterPro" id="IPR040378">
    <property type="entry name" value="BASL"/>
</dbReference>